<evidence type="ECO:0000313" key="3">
    <source>
        <dbReference type="EMBL" id="BDZ48614.1"/>
    </source>
</evidence>
<dbReference type="PROSITE" id="PS51186">
    <property type="entry name" value="GNAT"/>
    <property type="match status" value="1"/>
</dbReference>
<evidence type="ECO:0000313" key="4">
    <source>
        <dbReference type="Proteomes" id="UP001321486"/>
    </source>
</evidence>
<dbReference type="InterPro" id="IPR029060">
    <property type="entry name" value="PIN-like_dom_sf"/>
</dbReference>
<dbReference type="Proteomes" id="UP001321486">
    <property type="component" value="Chromosome"/>
</dbReference>
<protein>
    <recommendedName>
        <fullName evidence="2">N-acetyltransferase domain-containing protein</fullName>
    </recommendedName>
</protein>
<sequence>MSDDRDEVRHLSIDHMPSREDWRQVLLLAKHHKNTVGWLPDSAFSDRLRTGTLVTIWRDEVLLGYCLYDVQRSGLIKLVHVCSAERGSGIGKRLINEAVQRHPSAIGILAWCRRDWNLGPFWTGAGLMPRGERPGRAQHGSILTAWWRQLGALDLFEEAALGAGLPLVMVDTNVVSDWYASADVTRPTRRSSQALLADSVQAEITVVLSPRVNVELDGIPDPEERGRQRRAAEHHVRVRSRTADDSRTYETLRAGLRPVDIQSDPSLLNDLHHVADAIDNGVQFFVTNDERCLSLAHQFLPRDSSLEVLRPHELIRRLEQRIGFPQFQSRFIESIDLQWVPASSLPERRLIDAFVSQETRERGRAFQATLRATMASDSAGCRVLVDPFNDPWALLVQSRDDLDLRVDLFRVIRGERAATLALQLARHVRENARESGLGQIRITDGGLANVSRNALRSDGYVLAEEAYRATLIDQALPIDAILPDEPLPASVSSVREAERKFWPLVLIGAGLPAYITPIQPRFIDNLFGIERPTLWKDRSRALGLSREHVYYSGSDKSLPEEGSRILWYVTADPTGTYRAIMATSRSLGFERLDPELAFEKYGRIGVLHLRDVRNAAGRRDGKVSVIRFEDTEILMSPIKNDKLLELRQAHNVKGPIQSFRSVPPSMFDDISLVQARTGSRR</sequence>
<proteinExistence type="predicted"/>
<dbReference type="InterPro" id="IPR016181">
    <property type="entry name" value="Acyl_CoA_acyltransferase"/>
</dbReference>
<organism evidence="3 4">
    <name type="scientific">Frondihabitans sucicola</name>
    <dbReference type="NCBI Taxonomy" id="1268041"/>
    <lineage>
        <taxon>Bacteria</taxon>
        <taxon>Bacillati</taxon>
        <taxon>Actinomycetota</taxon>
        <taxon>Actinomycetes</taxon>
        <taxon>Micrococcales</taxon>
        <taxon>Microbacteriaceae</taxon>
        <taxon>Frondihabitans</taxon>
    </lineage>
</organism>
<evidence type="ECO:0000259" key="2">
    <source>
        <dbReference type="PROSITE" id="PS51186"/>
    </source>
</evidence>
<name>A0ABN6XUC3_9MICO</name>
<keyword evidence="4" id="KW-1185">Reference proteome</keyword>
<dbReference type="RefSeq" id="WP_286345572.1">
    <property type="nucleotide sequence ID" value="NZ_AP027732.1"/>
</dbReference>
<feature type="region of interest" description="Disordered" evidence="1">
    <location>
        <begin position="218"/>
        <end position="240"/>
    </location>
</feature>
<dbReference type="Pfam" id="PF00583">
    <property type="entry name" value="Acetyltransf_1"/>
    <property type="match status" value="1"/>
</dbReference>
<dbReference type="CDD" id="cd04301">
    <property type="entry name" value="NAT_SF"/>
    <property type="match status" value="1"/>
</dbReference>
<gene>
    <name evidence="3" type="ORF">GCM10025867_08550</name>
</gene>
<accession>A0ABN6XUC3</accession>
<dbReference type="SUPFAM" id="SSF88723">
    <property type="entry name" value="PIN domain-like"/>
    <property type="match status" value="1"/>
</dbReference>
<feature type="domain" description="N-acetyltransferase" evidence="2">
    <location>
        <begin position="6"/>
        <end position="149"/>
    </location>
</feature>
<evidence type="ECO:0000256" key="1">
    <source>
        <dbReference type="SAM" id="MobiDB-lite"/>
    </source>
</evidence>
<dbReference type="Gene3D" id="3.40.630.30">
    <property type="match status" value="1"/>
</dbReference>
<dbReference type="EMBL" id="AP027732">
    <property type="protein sequence ID" value="BDZ48614.1"/>
    <property type="molecule type" value="Genomic_DNA"/>
</dbReference>
<reference evidence="4" key="1">
    <citation type="journal article" date="2019" name="Int. J. Syst. Evol. Microbiol.">
        <title>The Global Catalogue of Microorganisms (GCM) 10K type strain sequencing project: providing services to taxonomists for standard genome sequencing and annotation.</title>
        <authorList>
            <consortium name="The Broad Institute Genomics Platform"/>
            <consortium name="The Broad Institute Genome Sequencing Center for Infectious Disease"/>
            <person name="Wu L."/>
            <person name="Ma J."/>
        </authorList>
    </citation>
    <scope>NUCLEOTIDE SEQUENCE [LARGE SCALE GENOMIC DNA]</scope>
    <source>
        <strain evidence="4">NBRC 108728</strain>
    </source>
</reference>
<dbReference type="InterPro" id="IPR000182">
    <property type="entry name" value="GNAT_dom"/>
</dbReference>
<feature type="compositionally biased region" description="Basic and acidic residues" evidence="1">
    <location>
        <begin position="222"/>
        <end position="240"/>
    </location>
</feature>
<dbReference type="SUPFAM" id="SSF55729">
    <property type="entry name" value="Acyl-CoA N-acyltransferases (Nat)"/>
    <property type="match status" value="1"/>
</dbReference>